<dbReference type="Proteomes" id="UP001487740">
    <property type="component" value="Unassembled WGS sequence"/>
</dbReference>
<comment type="caution">
    <text evidence="3">The sequence shown here is derived from an EMBL/GenBank/DDBJ whole genome shotgun (WGS) entry which is preliminary data.</text>
</comment>
<organism evidence="3 4">
    <name type="scientific">Scylla paramamosain</name>
    <name type="common">Mud crab</name>
    <dbReference type="NCBI Taxonomy" id="85552"/>
    <lineage>
        <taxon>Eukaryota</taxon>
        <taxon>Metazoa</taxon>
        <taxon>Ecdysozoa</taxon>
        <taxon>Arthropoda</taxon>
        <taxon>Crustacea</taxon>
        <taxon>Multicrustacea</taxon>
        <taxon>Malacostraca</taxon>
        <taxon>Eumalacostraca</taxon>
        <taxon>Eucarida</taxon>
        <taxon>Decapoda</taxon>
        <taxon>Pleocyemata</taxon>
        <taxon>Brachyura</taxon>
        <taxon>Eubrachyura</taxon>
        <taxon>Portunoidea</taxon>
        <taxon>Portunidae</taxon>
        <taxon>Portuninae</taxon>
        <taxon>Scylla</taxon>
    </lineage>
</organism>
<evidence type="ECO:0000256" key="2">
    <source>
        <dbReference type="SAM" id="SignalP"/>
    </source>
</evidence>
<dbReference type="EMBL" id="JARAKH010000047">
    <property type="protein sequence ID" value="KAK8377681.1"/>
    <property type="molecule type" value="Genomic_DNA"/>
</dbReference>
<keyword evidence="4" id="KW-1185">Reference proteome</keyword>
<evidence type="ECO:0000313" key="3">
    <source>
        <dbReference type="EMBL" id="KAK8377681.1"/>
    </source>
</evidence>
<feature type="signal peptide" evidence="2">
    <location>
        <begin position="1"/>
        <end position="17"/>
    </location>
</feature>
<feature type="compositionally biased region" description="Polar residues" evidence="1">
    <location>
        <begin position="16"/>
        <end position="32"/>
    </location>
</feature>
<evidence type="ECO:0000313" key="4">
    <source>
        <dbReference type="Proteomes" id="UP001487740"/>
    </source>
</evidence>
<accession>A0AAW0SRQ8</accession>
<feature type="chain" id="PRO_5043642893" evidence="2">
    <location>
        <begin position="18"/>
        <end position="357"/>
    </location>
</feature>
<protein>
    <submittedName>
        <fullName evidence="3">Uncharacterized protein</fullName>
    </submittedName>
</protein>
<feature type="region of interest" description="Disordered" evidence="1">
    <location>
        <begin position="16"/>
        <end position="51"/>
    </location>
</feature>
<keyword evidence="2" id="KW-0732">Signal</keyword>
<proteinExistence type="predicted"/>
<sequence>MRSLILVILCGVATVSSSKPGDSLSTEAPNTTEEVEISYPPPRSSLNDAESENTAGTFGVILDQWPESSDTHLEYEELYHDEEVMYPLDEADDRRLGCRPKGSCKKVSGRCKKKCHKKKEIESDTGKCRGKRCSCCVKKPKPCKQRGECVGKGICRKSCLANEIRAGYLPCAGRTCTCCLVDEGTCGPSVQHTECKEAGGTCKPKCDGERVVAGLCPGPHCSCCIPEIPCDNTESCKISGGKCKPVCLDTEVRLPGNCGQGRCFCCGQPPTGCTQSPTCPGTCSQTCKGVISLEVHCLGSSCLCCLDCSPKSECTDAKGSVQVFVWLRGEGITGPHPSGNMRIAERVFLLLMVLVTL</sequence>
<gene>
    <name evidence="3" type="ORF">O3P69_013966</name>
</gene>
<evidence type="ECO:0000256" key="1">
    <source>
        <dbReference type="SAM" id="MobiDB-lite"/>
    </source>
</evidence>
<reference evidence="3 4" key="1">
    <citation type="submission" date="2023-03" db="EMBL/GenBank/DDBJ databases">
        <title>High-quality genome of Scylla paramamosain provides insights in environmental adaptation.</title>
        <authorList>
            <person name="Zhang L."/>
        </authorList>
    </citation>
    <scope>NUCLEOTIDE SEQUENCE [LARGE SCALE GENOMIC DNA]</scope>
    <source>
        <strain evidence="3">LZ_2023a</strain>
        <tissue evidence="3">Muscle</tissue>
    </source>
</reference>
<name>A0AAW0SRQ8_SCYPA</name>
<dbReference type="AlphaFoldDB" id="A0AAW0SRQ8"/>